<sequence>MIFDLVIRHLVVTIVFISRRMVISLHKFRLTSFYLTFTQIQTPSILAVVSVEQLFLGIKALLTNINHLNLAEITAMLIKPDGAVILTKIGERCQISYNHGIPRFTTCGYVSTYEGMTHYCEPLQALPSLVPFRLDVTMSSIWIRTLTSSSDVNFEITGSIFEIVARNLVH</sequence>
<keyword evidence="2" id="KW-1185">Reference proteome</keyword>
<dbReference type="Proteomes" id="UP000822476">
    <property type="component" value="Unassembled WGS sequence"/>
</dbReference>
<dbReference type="EMBL" id="JTDE01000600">
    <property type="protein sequence ID" value="KAF7260807.1"/>
    <property type="molecule type" value="Genomic_DNA"/>
</dbReference>
<gene>
    <name evidence="1" type="ORF">EG68_01808</name>
</gene>
<reference evidence="1" key="1">
    <citation type="submission" date="2019-07" db="EMBL/GenBank/DDBJ databases">
        <title>Annotation for the trematode Paragonimus miyazaki's.</title>
        <authorList>
            <person name="Choi Y.-J."/>
        </authorList>
    </citation>
    <scope>NUCLEOTIDE SEQUENCE</scope>
    <source>
        <strain evidence="1">Japan</strain>
    </source>
</reference>
<name>A0A8S9ZBD6_9TREM</name>
<evidence type="ECO:0000313" key="1">
    <source>
        <dbReference type="EMBL" id="KAF7260807.1"/>
    </source>
</evidence>
<dbReference type="AlphaFoldDB" id="A0A8S9ZBD6"/>
<organism evidence="1 2">
    <name type="scientific">Paragonimus skrjabini miyazakii</name>
    <dbReference type="NCBI Taxonomy" id="59628"/>
    <lineage>
        <taxon>Eukaryota</taxon>
        <taxon>Metazoa</taxon>
        <taxon>Spiralia</taxon>
        <taxon>Lophotrochozoa</taxon>
        <taxon>Platyhelminthes</taxon>
        <taxon>Trematoda</taxon>
        <taxon>Digenea</taxon>
        <taxon>Plagiorchiida</taxon>
        <taxon>Troglotremata</taxon>
        <taxon>Troglotrematidae</taxon>
        <taxon>Paragonimus</taxon>
    </lineage>
</organism>
<proteinExistence type="predicted"/>
<evidence type="ECO:0000313" key="2">
    <source>
        <dbReference type="Proteomes" id="UP000822476"/>
    </source>
</evidence>
<comment type="caution">
    <text evidence="1">The sequence shown here is derived from an EMBL/GenBank/DDBJ whole genome shotgun (WGS) entry which is preliminary data.</text>
</comment>
<accession>A0A8S9ZBD6</accession>
<protein>
    <submittedName>
        <fullName evidence="1">Uncharacterized protein</fullName>
    </submittedName>
</protein>